<sequence length="591" mass="62735">MSVYIGAVATTAGCVLKESGDTMNHVNIRTFSCVSFALLALALSACGTVPNADRLAGSCAGLAHHAITPGATGLPSGKASVTSAVLISASAATVNDGAFAPALPQFCKVSGTIASRDPAAQPINFQLNLPTTWNGKAVQYGGGGFNGVLITGLAPLRDAAPDDALPVARGYATFGHDSGHQASAFPAGEPGAFALNDEMLENFAFASYKKVRDVAVDVMSAYYARRPQRMYYFGGSEGGREGLTMAQRFPADYDGIVSVVPVINWTGLFHAFVRNQVLQQEDWLQAGKTALIAKATSDACDALDGLADGVVNNYMGCQGRVDLQHLRCPGGSDAGVHCLSDAELRLMRAIHSPYVFPFTIANGLTTYPQWLYGHEDSLDGSSAVNMVRWVTGSAPPAGPPDAVRNATQWIYGSSWIRYGIARDKNYDVRRYRPEDFRERVQATSALMDSTNPDLSAFFARGGKLILRENAADRAQSAFMGIQYHDALVARLGAAAVERSVRLYVSPGSTHSGNSRAVAGGPAVPTMVDLLDPLDRWVSAGDAPANALVQVVKAPLPPFAIQASRPMCRYPGYPHYIGGDRAQASSYECRHS</sequence>
<dbReference type="InterPro" id="IPR029058">
    <property type="entry name" value="AB_hydrolase_fold"/>
</dbReference>
<comment type="similarity">
    <text evidence="1">Belongs to the tannase family.</text>
</comment>
<keyword evidence="6" id="KW-0106">Calcium</keyword>
<dbReference type="SUPFAM" id="SSF53474">
    <property type="entry name" value="alpha/beta-Hydrolases"/>
    <property type="match status" value="1"/>
</dbReference>
<dbReference type="OrthoDB" id="7062032at2"/>
<reference evidence="8 9" key="1">
    <citation type="submission" date="2018-12" db="EMBL/GenBank/DDBJ databases">
        <title>The genome of Variovorax gossypii DSM 100435.</title>
        <authorList>
            <person name="Gao J."/>
            <person name="Sun J."/>
        </authorList>
    </citation>
    <scope>NUCLEOTIDE SEQUENCE [LARGE SCALE GENOMIC DNA]</scope>
    <source>
        <strain evidence="8 9">DSM 100435</strain>
    </source>
</reference>
<name>A0A3S0JUH2_9BURK</name>
<evidence type="ECO:0000256" key="5">
    <source>
        <dbReference type="ARBA" id="ARBA00022801"/>
    </source>
</evidence>
<dbReference type="PANTHER" id="PTHR33938">
    <property type="entry name" value="FERULOYL ESTERASE B-RELATED"/>
    <property type="match status" value="1"/>
</dbReference>
<dbReference type="GO" id="GO:0052689">
    <property type="term" value="F:carboxylic ester hydrolase activity"/>
    <property type="evidence" value="ECO:0007669"/>
    <property type="project" value="UniProtKB-KW"/>
</dbReference>
<keyword evidence="9" id="KW-1185">Reference proteome</keyword>
<dbReference type="Pfam" id="PF07519">
    <property type="entry name" value="Tannase"/>
    <property type="match status" value="1"/>
</dbReference>
<dbReference type="Gene3D" id="3.40.50.1820">
    <property type="entry name" value="alpha/beta hydrolase"/>
    <property type="match status" value="1"/>
</dbReference>
<dbReference type="PANTHER" id="PTHR33938:SF15">
    <property type="entry name" value="FERULOYL ESTERASE B-RELATED"/>
    <property type="match status" value="1"/>
</dbReference>
<dbReference type="EMBL" id="RXOE01000005">
    <property type="protein sequence ID" value="RTQ32977.1"/>
    <property type="molecule type" value="Genomic_DNA"/>
</dbReference>
<dbReference type="InterPro" id="IPR011118">
    <property type="entry name" value="Tannase/feruloyl_esterase"/>
</dbReference>
<organism evidence="8 9">
    <name type="scientific">Variovorax gossypii</name>
    <dbReference type="NCBI Taxonomy" id="1679495"/>
    <lineage>
        <taxon>Bacteria</taxon>
        <taxon>Pseudomonadati</taxon>
        <taxon>Pseudomonadota</taxon>
        <taxon>Betaproteobacteria</taxon>
        <taxon>Burkholderiales</taxon>
        <taxon>Comamonadaceae</taxon>
        <taxon>Variovorax</taxon>
    </lineage>
</organism>
<proteinExistence type="inferred from homology"/>
<keyword evidence="2" id="KW-0719">Serine esterase</keyword>
<evidence type="ECO:0000256" key="1">
    <source>
        <dbReference type="ARBA" id="ARBA00006249"/>
    </source>
</evidence>
<dbReference type="GO" id="GO:0046872">
    <property type="term" value="F:metal ion binding"/>
    <property type="evidence" value="ECO:0007669"/>
    <property type="project" value="UniProtKB-KW"/>
</dbReference>
<evidence type="ECO:0000256" key="6">
    <source>
        <dbReference type="ARBA" id="ARBA00022837"/>
    </source>
</evidence>
<evidence type="ECO:0000313" key="9">
    <source>
        <dbReference type="Proteomes" id="UP000267418"/>
    </source>
</evidence>
<evidence type="ECO:0000256" key="7">
    <source>
        <dbReference type="ARBA" id="ARBA00023157"/>
    </source>
</evidence>
<evidence type="ECO:0000256" key="3">
    <source>
        <dbReference type="ARBA" id="ARBA00022723"/>
    </source>
</evidence>
<evidence type="ECO:0000256" key="4">
    <source>
        <dbReference type="ARBA" id="ARBA00022729"/>
    </source>
</evidence>
<keyword evidence="7" id="KW-1015">Disulfide bond</keyword>
<accession>A0A3S0JUH2</accession>
<keyword evidence="5 8" id="KW-0378">Hydrolase</keyword>
<gene>
    <name evidence="8" type="ORF">EJP69_19985</name>
</gene>
<evidence type="ECO:0000256" key="2">
    <source>
        <dbReference type="ARBA" id="ARBA00022487"/>
    </source>
</evidence>
<dbReference type="AlphaFoldDB" id="A0A3S0JUH2"/>
<protein>
    <submittedName>
        <fullName evidence="8">Tannase/feruloyl esterase family alpha/beta hydrolase</fullName>
    </submittedName>
</protein>
<comment type="caution">
    <text evidence="8">The sequence shown here is derived from an EMBL/GenBank/DDBJ whole genome shotgun (WGS) entry which is preliminary data.</text>
</comment>
<evidence type="ECO:0000313" key="8">
    <source>
        <dbReference type="EMBL" id="RTQ32977.1"/>
    </source>
</evidence>
<keyword evidence="3" id="KW-0479">Metal-binding</keyword>
<dbReference type="Proteomes" id="UP000267418">
    <property type="component" value="Unassembled WGS sequence"/>
</dbReference>
<keyword evidence="4" id="KW-0732">Signal</keyword>